<reference evidence="3" key="1">
    <citation type="submission" date="2024-10" db="EMBL/GenBank/DDBJ databases">
        <authorList>
            <person name="Ryan C."/>
        </authorList>
    </citation>
    <scope>NUCLEOTIDE SEQUENCE [LARGE SCALE GENOMIC DNA]</scope>
</reference>
<protein>
    <submittedName>
        <fullName evidence="3">Uncharacterized protein</fullName>
    </submittedName>
</protein>
<evidence type="ECO:0000313" key="3">
    <source>
        <dbReference type="EMBL" id="CAL4938446.1"/>
    </source>
</evidence>
<gene>
    <name evidence="3" type="ORF">URODEC1_LOCUS31230</name>
</gene>
<feature type="region of interest" description="Disordered" evidence="1">
    <location>
        <begin position="189"/>
        <end position="212"/>
    </location>
</feature>
<evidence type="ECO:0000256" key="1">
    <source>
        <dbReference type="SAM" id="MobiDB-lite"/>
    </source>
</evidence>
<dbReference type="AlphaFoldDB" id="A0ABC8Y5F7"/>
<organism evidence="3 4">
    <name type="scientific">Urochloa decumbens</name>
    <dbReference type="NCBI Taxonomy" id="240449"/>
    <lineage>
        <taxon>Eukaryota</taxon>
        <taxon>Viridiplantae</taxon>
        <taxon>Streptophyta</taxon>
        <taxon>Embryophyta</taxon>
        <taxon>Tracheophyta</taxon>
        <taxon>Spermatophyta</taxon>
        <taxon>Magnoliopsida</taxon>
        <taxon>Liliopsida</taxon>
        <taxon>Poales</taxon>
        <taxon>Poaceae</taxon>
        <taxon>PACMAD clade</taxon>
        <taxon>Panicoideae</taxon>
        <taxon>Panicodae</taxon>
        <taxon>Paniceae</taxon>
        <taxon>Melinidinae</taxon>
        <taxon>Urochloa</taxon>
    </lineage>
</organism>
<proteinExistence type="predicted"/>
<evidence type="ECO:0000256" key="2">
    <source>
        <dbReference type="SAM" id="SignalP"/>
    </source>
</evidence>
<accession>A0ABC8Y5F7</accession>
<dbReference type="EMBL" id="OZ075126">
    <property type="protein sequence ID" value="CAL4938446.1"/>
    <property type="molecule type" value="Genomic_DNA"/>
</dbReference>
<name>A0ABC8Y5F7_9POAL</name>
<feature type="signal peptide" evidence="2">
    <location>
        <begin position="1"/>
        <end position="23"/>
    </location>
</feature>
<sequence>MPLSAASIHNAFLLLSLLVGAAAAVASVPAGDGAVNTTMLINGAATTSPLDDTEMYLCYLCTGRNPLLIRYCPIYWDECHLVCYDDDASAATAIPAAAAAAPVPAPPGSAHPAAAGGGVGEDECYVMKLYRNGNYTIVNILSCSQIARCVLSCGGGDMADRNALGAAAVPGTTAAVQGSFPPTDFQRCGTQVTGPRAPSSAAVPGGGARRRR</sequence>
<feature type="chain" id="PRO_5044811410" evidence="2">
    <location>
        <begin position="24"/>
        <end position="212"/>
    </location>
</feature>
<evidence type="ECO:0000313" key="4">
    <source>
        <dbReference type="Proteomes" id="UP001497457"/>
    </source>
</evidence>
<dbReference type="Proteomes" id="UP001497457">
    <property type="component" value="Chromosome 16b"/>
</dbReference>
<keyword evidence="2" id="KW-0732">Signal</keyword>
<keyword evidence="4" id="KW-1185">Reference proteome</keyword>
<feature type="compositionally biased region" description="Low complexity" evidence="1">
    <location>
        <begin position="194"/>
        <end position="203"/>
    </location>
</feature>